<organism evidence="1">
    <name type="scientific">Anguilla anguilla</name>
    <name type="common">European freshwater eel</name>
    <name type="synonym">Muraena anguilla</name>
    <dbReference type="NCBI Taxonomy" id="7936"/>
    <lineage>
        <taxon>Eukaryota</taxon>
        <taxon>Metazoa</taxon>
        <taxon>Chordata</taxon>
        <taxon>Craniata</taxon>
        <taxon>Vertebrata</taxon>
        <taxon>Euteleostomi</taxon>
        <taxon>Actinopterygii</taxon>
        <taxon>Neopterygii</taxon>
        <taxon>Teleostei</taxon>
        <taxon>Anguilliformes</taxon>
        <taxon>Anguillidae</taxon>
        <taxon>Anguilla</taxon>
    </lineage>
</organism>
<reference evidence="1" key="1">
    <citation type="submission" date="2014-11" db="EMBL/GenBank/DDBJ databases">
        <authorList>
            <person name="Amaro Gonzalez C."/>
        </authorList>
    </citation>
    <scope>NUCLEOTIDE SEQUENCE</scope>
</reference>
<sequence length="24" mass="2909">MYNTVRQEKGWETFLSHGQTLHVF</sequence>
<proteinExistence type="predicted"/>
<protein>
    <submittedName>
        <fullName evidence="1">Uncharacterized protein</fullName>
    </submittedName>
</protein>
<name>A0A0E9RG85_ANGAN</name>
<reference evidence="1" key="2">
    <citation type="journal article" date="2015" name="Fish Shellfish Immunol.">
        <title>Early steps in the European eel (Anguilla anguilla)-Vibrio vulnificus interaction in the gills: Role of the RtxA13 toxin.</title>
        <authorList>
            <person name="Callol A."/>
            <person name="Pajuelo D."/>
            <person name="Ebbesson L."/>
            <person name="Teles M."/>
            <person name="MacKenzie S."/>
            <person name="Amaro C."/>
        </authorList>
    </citation>
    <scope>NUCLEOTIDE SEQUENCE</scope>
</reference>
<dbReference type="AlphaFoldDB" id="A0A0E9RG85"/>
<dbReference type="EMBL" id="GBXM01081102">
    <property type="protein sequence ID" value="JAH27475.1"/>
    <property type="molecule type" value="Transcribed_RNA"/>
</dbReference>
<evidence type="ECO:0000313" key="1">
    <source>
        <dbReference type="EMBL" id="JAH27475.1"/>
    </source>
</evidence>
<accession>A0A0E9RG85</accession>